<organism evidence="2 3">
    <name type="scientific">Streptomyces griseoviridis</name>
    <dbReference type="NCBI Taxonomy" id="45398"/>
    <lineage>
        <taxon>Bacteria</taxon>
        <taxon>Bacillati</taxon>
        <taxon>Actinomycetota</taxon>
        <taxon>Actinomycetes</taxon>
        <taxon>Kitasatosporales</taxon>
        <taxon>Streptomycetaceae</taxon>
        <taxon>Streptomyces</taxon>
    </lineage>
</organism>
<evidence type="ECO:0000313" key="2">
    <source>
        <dbReference type="EMBL" id="MDP9682352.1"/>
    </source>
</evidence>
<keyword evidence="3" id="KW-1185">Reference proteome</keyword>
<comment type="caution">
    <text evidence="2">The sequence shown here is derived from an EMBL/GenBank/DDBJ whole genome shotgun (WGS) entry which is preliminary data.</text>
</comment>
<dbReference type="GeneID" id="91551805"/>
<name>A0ABT9LF52_STRGD</name>
<dbReference type="Proteomes" id="UP001231675">
    <property type="component" value="Unassembled WGS sequence"/>
</dbReference>
<proteinExistence type="predicted"/>
<feature type="transmembrane region" description="Helical" evidence="1">
    <location>
        <begin position="80"/>
        <end position="100"/>
    </location>
</feature>
<feature type="transmembrane region" description="Helical" evidence="1">
    <location>
        <begin position="56"/>
        <end position="73"/>
    </location>
</feature>
<evidence type="ECO:0000256" key="1">
    <source>
        <dbReference type="SAM" id="Phobius"/>
    </source>
</evidence>
<evidence type="ECO:0000313" key="3">
    <source>
        <dbReference type="Proteomes" id="UP001231675"/>
    </source>
</evidence>
<keyword evidence="1" id="KW-0472">Membrane</keyword>
<feature type="transmembrane region" description="Helical" evidence="1">
    <location>
        <begin position="12"/>
        <end position="36"/>
    </location>
</feature>
<sequence>MRAAVRRLRRVLGRRGIALLLLGTGKICYGLGFILTSDPRPPGLQTLTERADIRCWASIWVLCGAITFGAAWLRIGRDRWGFIAAMVPPFVWGSAYLWGAVTGESVRGLATFGWYATSHIGMILWASAVPEYAVPHPARRERP</sequence>
<dbReference type="RefSeq" id="WP_189414626.1">
    <property type="nucleotide sequence ID" value="NZ_BMSM01000003.1"/>
</dbReference>
<protein>
    <recommendedName>
        <fullName evidence="4">Integral membrane protein</fullName>
    </recommendedName>
</protein>
<gene>
    <name evidence="2" type="ORF">J2S47_002854</name>
</gene>
<dbReference type="EMBL" id="JAURUD010000001">
    <property type="protein sequence ID" value="MDP9682352.1"/>
    <property type="molecule type" value="Genomic_DNA"/>
</dbReference>
<feature type="transmembrane region" description="Helical" evidence="1">
    <location>
        <begin position="112"/>
        <end position="134"/>
    </location>
</feature>
<keyword evidence="1" id="KW-0812">Transmembrane</keyword>
<reference evidence="2 3" key="1">
    <citation type="submission" date="2023-07" db="EMBL/GenBank/DDBJ databases">
        <title>Sequencing the genomes of 1000 actinobacteria strains.</title>
        <authorList>
            <person name="Klenk H.-P."/>
        </authorList>
    </citation>
    <scope>NUCLEOTIDE SEQUENCE [LARGE SCALE GENOMIC DNA]</scope>
    <source>
        <strain evidence="2 3">DSM 40229</strain>
    </source>
</reference>
<evidence type="ECO:0008006" key="4">
    <source>
        <dbReference type="Google" id="ProtNLM"/>
    </source>
</evidence>
<accession>A0ABT9LF52</accession>
<keyword evidence="1" id="KW-1133">Transmembrane helix</keyword>